<evidence type="ECO:0000313" key="11">
    <source>
        <dbReference type="Proteomes" id="UP000799750"/>
    </source>
</evidence>
<proteinExistence type="predicted"/>
<dbReference type="OrthoDB" id="73691at2759"/>
<evidence type="ECO:0000256" key="6">
    <source>
        <dbReference type="ARBA" id="ARBA00023136"/>
    </source>
</evidence>
<evidence type="ECO:0000256" key="4">
    <source>
        <dbReference type="ARBA" id="ARBA00022989"/>
    </source>
</evidence>
<dbReference type="InterPro" id="IPR044202">
    <property type="entry name" value="LETM1/MDM38-like"/>
</dbReference>
<feature type="compositionally biased region" description="Basic and acidic residues" evidence="8">
    <location>
        <begin position="101"/>
        <end position="111"/>
    </location>
</feature>
<dbReference type="GO" id="GO:0043022">
    <property type="term" value="F:ribosome binding"/>
    <property type="evidence" value="ECO:0007669"/>
    <property type="project" value="InterPro"/>
</dbReference>
<dbReference type="GO" id="GO:0005743">
    <property type="term" value="C:mitochondrial inner membrane"/>
    <property type="evidence" value="ECO:0007669"/>
    <property type="project" value="UniProtKB-SubCell"/>
</dbReference>
<dbReference type="AlphaFoldDB" id="A0A6A6R946"/>
<feature type="compositionally biased region" description="Low complexity" evidence="8">
    <location>
        <begin position="63"/>
        <end position="81"/>
    </location>
</feature>
<keyword evidence="3" id="KW-0999">Mitochondrion inner membrane</keyword>
<gene>
    <name evidence="10" type="ORF">BU16DRAFT_522064</name>
</gene>
<evidence type="ECO:0000256" key="2">
    <source>
        <dbReference type="ARBA" id="ARBA00022692"/>
    </source>
</evidence>
<keyword evidence="5 7" id="KW-0496">Mitochondrion</keyword>
<evidence type="ECO:0000313" key="10">
    <source>
        <dbReference type="EMBL" id="KAF2501006.1"/>
    </source>
</evidence>
<feature type="compositionally biased region" description="Polar residues" evidence="8">
    <location>
        <begin position="87"/>
        <end position="100"/>
    </location>
</feature>
<dbReference type="Pfam" id="PF07766">
    <property type="entry name" value="LETM1_RBD"/>
    <property type="match status" value="1"/>
</dbReference>
<evidence type="ECO:0000256" key="8">
    <source>
        <dbReference type="SAM" id="MobiDB-lite"/>
    </source>
</evidence>
<sequence length="397" mass="44075">MKLHPPALGLSFPIPLRISPLQCHLNALQARKLSTTLYHRPTHAITRPPILISPILLTTSRRSASTAAAAKPAPTNPKSSPVHPTNPKLSTTPAAQPSTSDRQRDHSERASALHASTLRLNPPETAYPPPLHVAPRAPGQGWLSYLWKSGKTYIRFYKDGIGRVRKNYKYAGEVKRKMREKTAIMAAGEDGKGGQAGAQKLLPPITRGDWQLLRRSRGDMKRLVPFGALVLLLGEWMPLVALWITPLVPGPCRIPAQTRKEAEKAERRRARRRERILMSSAKAKKHVAQQPAADDLAAAIAVMEKPDLLAMSAQLDVHAGAWDLLYFDPPAAFLRWSVRRRFEYLETDDALIRRDGGVAGLNDEEVKIACGERGYETLEKSGVELRRALSKWVRESS</sequence>
<feature type="region of interest" description="Disordered" evidence="8">
    <location>
        <begin position="63"/>
        <end position="132"/>
    </location>
</feature>
<comment type="subcellular location">
    <subcellularLocation>
        <location evidence="1">Mitochondrion inner membrane</location>
        <topology evidence="1">Single-pass membrane protein</topology>
    </subcellularLocation>
</comment>
<evidence type="ECO:0000259" key="9">
    <source>
        <dbReference type="PROSITE" id="PS51758"/>
    </source>
</evidence>
<evidence type="ECO:0000256" key="3">
    <source>
        <dbReference type="ARBA" id="ARBA00022792"/>
    </source>
</evidence>
<keyword evidence="11" id="KW-1185">Reference proteome</keyword>
<protein>
    <recommendedName>
        <fullName evidence="9">Letm1 RBD domain-containing protein</fullName>
    </recommendedName>
</protein>
<keyword evidence="6" id="KW-0472">Membrane</keyword>
<evidence type="ECO:0000256" key="5">
    <source>
        <dbReference type="ARBA" id="ARBA00023128"/>
    </source>
</evidence>
<evidence type="ECO:0000256" key="7">
    <source>
        <dbReference type="PROSITE-ProRule" id="PRU01094"/>
    </source>
</evidence>
<feature type="domain" description="Letm1 RBD" evidence="9">
    <location>
        <begin position="236"/>
        <end position="397"/>
    </location>
</feature>
<dbReference type="PANTHER" id="PTHR14009:SF6">
    <property type="entry name" value="LETM1 RBD DOMAIN-CONTAINING PROTEIN"/>
    <property type="match status" value="1"/>
</dbReference>
<reference evidence="10" key="1">
    <citation type="journal article" date="2020" name="Stud. Mycol.">
        <title>101 Dothideomycetes genomes: a test case for predicting lifestyles and emergence of pathogens.</title>
        <authorList>
            <person name="Haridas S."/>
            <person name="Albert R."/>
            <person name="Binder M."/>
            <person name="Bloem J."/>
            <person name="Labutti K."/>
            <person name="Salamov A."/>
            <person name="Andreopoulos B."/>
            <person name="Baker S."/>
            <person name="Barry K."/>
            <person name="Bills G."/>
            <person name="Bluhm B."/>
            <person name="Cannon C."/>
            <person name="Castanera R."/>
            <person name="Culley D."/>
            <person name="Daum C."/>
            <person name="Ezra D."/>
            <person name="Gonzalez J."/>
            <person name="Henrissat B."/>
            <person name="Kuo A."/>
            <person name="Liang C."/>
            <person name="Lipzen A."/>
            <person name="Lutzoni F."/>
            <person name="Magnuson J."/>
            <person name="Mondo S."/>
            <person name="Nolan M."/>
            <person name="Ohm R."/>
            <person name="Pangilinan J."/>
            <person name="Park H.-J."/>
            <person name="Ramirez L."/>
            <person name="Alfaro M."/>
            <person name="Sun H."/>
            <person name="Tritt A."/>
            <person name="Yoshinaga Y."/>
            <person name="Zwiers L.-H."/>
            <person name="Turgeon B."/>
            <person name="Goodwin S."/>
            <person name="Spatafora J."/>
            <person name="Crous P."/>
            <person name="Grigoriev I."/>
        </authorList>
    </citation>
    <scope>NUCLEOTIDE SEQUENCE</scope>
    <source>
        <strain evidence="10">CBS 269.34</strain>
    </source>
</reference>
<dbReference type="Proteomes" id="UP000799750">
    <property type="component" value="Unassembled WGS sequence"/>
</dbReference>
<keyword evidence="4" id="KW-1133">Transmembrane helix</keyword>
<dbReference type="GO" id="GO:0030003">
    <property type="term" value="P:intracellular monoatomic cation homeostasis"/>
    <property type="evidence" value="ECO:0007669"/>
    <property type="project" value="TreeGrafter"/>
</dbReference>
<dbReference type="PANTHER" id="PTHR14009">
    <property type="entry name" value="LEUCINE ZIPPER-EF-HAND CONTAINING TRANSMEMBRANE PROTEIN"/>
    <property type="match status" value="1"/>
</dbReference>
<name>A0A6A6R946_9PEZI</name>
<organism evidence="10 11">
    <name type="scientific">Lophium mytilinum</name>
    <dbReference type="NCBI Taxonomy" id="390894"/>
    <lineage>
        <taxon>Eukaryota</taxon>
        <taxon>Fungi</taxon>
        <taxon>Dikarya</taxon>
        <taxon>Ascomycota</taxon>
        <taxon>Pezizomycotina</taxon>
        <taxon>Dothideomycetes</taxon>
        <taxon>Pleosporomycetidae</taxon>
        <taxon>Mytilinidiales</taxon>
        <taxon>Mytilinidiaceae</taxon>
        <taxon>Lophium</taxon>
    </lineage>
</organism>
<accession>A0A6A6R946</accession>
<dbReference type="EMBL" id="MU004182">
    <property type="protein sequence ID" value="KAF2501006.1"/>
    <property type="molecule type" value="Genomic_DNA"/>
</dbReference>
<dbReference type="InterPro" id="IPR033122">
    <property type="entry name" value="LETM1-like_RBD"/>
</dbReference>
<keyword evidence="2" id="KW-0812">Transmembrane</keyword>
<evidence type="ECO:0000256" key="1">
    <source>
        <dbReference type="ARBA" id="ARBA00004434"/>
    </source>
</evidence>
<dbReference type="PROSITE" id="PS51758">
    <property type="entry name" value="LETM1_RBD"/>
    <property type="match status" value="1"/>
</dbReference>